<dbReference type="PANTHER" id="PTHR30443">
    <property type="entry name" value="INNER MEMBRANE PROTEIN"/>
    <property type="match status" value="1"/>
</dbReference>
<dbReference type="PANTHER" id="PTHR30443:SF2">
    <property type="entry name" value="PHOSPHOETHANOLAMINE TRANSFERASE EPTC"/>
    <property type="match status" value="1"/>
</dbReference>
<organism evidence="9 10">
    <name type="scientific">Paenimyroides ummariense</name>
    <dbReference type="NCBI Taxonomy" id="913024"/>
    <lineage>
        <taxon>Bacteria</taxon>
        <taxon>Pseudomonadati</taxon>
        <taxon>Bacteroidota</taxon>
        <taxon>Flavobacteriia</taxon>
        <taxon>Flavobacteriales</taxon>
        <taxon>Flavobacteriaceae</taxon>
        <taxon>Paenimyroides</taxon>
    </lineage>
</organism>
<evidence type="ECO:0000256" key="7">
    <source>
        <dbReference type="SAM" id="Phobius"/>
    </source>
</evidence>
<dbReference type="Pfam" id="PF00884">
    <property type="entry name" value="Sulfatase"/>
    <property type="match status" value="1"/>
</dbReference>
<dbReference type="InterPro" id="IPR058130">
    <property type="entry name" value="PEA_transf_C"/>
</dbReference>
<evidence type="ECO:0000256" key="5">
    <source>
        <dbReference type="ARBA" id="ARBA00022989"/>
    </source>
</evidence>
<evidence type="ECO:0000256" key="3">
    <source>
        <dbReference type="ARBA" id="ARBA00022679"/>
    </source>
</evidence>
<dbReference type="InterPro" id="IPR000917">
    <property type="entry name" value="Sulfatase_N"/>
</dbReference>
<name>A0A1I4XL88_9FLAO</name>
<keyword evidence="5 7" id="KW-1133">Transmembrane helix</keyword>
<evidence type="ECO:0000256" key="2">
    <source>
        <dbReference type="ARBA" id="ARBA00022475"/>
    </source>
</evidence>
<feature type="domain" description="Sulfatase N-terminal" evidence="8">
    <location>
        <begin position="210"/>
        <end position="489"/>
    </location>
</feature>
<keyword evidence="4 7" id="KW-0812">Transmembrane</keyword>
<feature type="transmembrane region" description="Helical" evidence="7">
    <location>
        <begin position="39"/>
        <end position="57"/>
    </location>
</feature>
<gene>
    <name evidence="9" type="ORF">SAMN05421741_10339</name>
</gene>
<evidence type="ECO:0000313" key="10">
    <source>
        <dbReference type="Proteomes" id="UP000199036"/>
    </source>
</evidence>
<evidence type="ECO:0000256" key="6">
    <source>
        <dbReference type="ARBA" id="ARBA00023136"/>
    </source>
</evidence>
<dbReference type="CDD" id="cd16017">
    <property type="entry name" value="LptA"/>
    <property type="match status" value="1"/>
</dbReference>
<keyword evidence="10" id="KW-1185">Reference proteome</keyword>
<sequence length="528" mass="62320">MRNFKNCILIITFLLIPIFAIGGVMYFNDFSLKLIAKELLFNSAILVFIILFTNLINQKILKNIVSLILLIPFYSILFIKIFTLLNFFNFIDNAVLYTVFETNYNEAKGFFNSYSKWYHVLIAVMYIFTLTILIFKVESGIKLKRTYYIEVIALICVAISYRFYERSLSLLVFNTYLEYKTFSAEISKDISKRTSKYFTNVTNNDEEALYVVIIGESTTRNNMGIYGYYRDTNPNLNKIKNELHLFKNVISPHIQTILSLDKILSMGDYQHPESNKLGTIIQLANQAGFETYWLSNQKPIGAYESLVSLYAKASKNRFYVSNIYEDTNKYDEILLPKLKETINKKASKKMIFLHLEGSHISYHKKYPENFNFFTDEPQTQFKTEEAHQIINEYDNSIRYNDFIVSQIIETVKNANKNSYVIYFSDHGEEVFKDYEYFGHHESIGSNAMFEIPFIIWTSDRYKEKSTINFSSQLERKYNLEDFIYSFSDLSRIKFDQFQPTKSIFNTNFQFKKRIVLKDVNYDERIKEK</sequence>
<dbReference type="AlphaFoldDB" id="A0A1I4XL88"/>
<feature type="transmembrane region" description="Helical" evidence="7">
    <location>
        <begin position="117"/>
        <end position="135"/>
    </location>
</feature>
<dbReference type="STRING" id="913024.SAMN05421741_10339"/>
<dbReference type="OrthoDB" id="9786870at2"/>
<reference evidence="10" key="1">
    <citation type="submission" date="2016-10" db="EMBL/GenBank/DDBJ databases">
        <authorList>
            <person name="Varghese N."/>
            <person name="Submissions S."/>
        </authorList>
    </citation>
    <scope>NUCLEOTIDE SEQUENCE [LARGE SCALE GENOMIC DNA]</scope>
    <source>
        <strain evidence="10">DS-12</strain>
    </source>
</reference>
<keyword evidence="2" id="KW-1003">Cell membrane</keyword>
<dbReference type="GO" id="GO:0016776">
    <property type="term" value="F:phosphotransferase activity, phosphate group as acceptor"/>
    <property type="evidence" value="ECO:0007669"/>
    <property type="project" value="TreeGrafter"/>
</dbReference>
<keyword evidence="6 7" id="KW-0472">Membrane</keyword>
<dbReference type="InterPro" id="IPR040423">
    <property type="entry name" value="PEA_transferase"/>
</dbReference>
<evidence type="ECO:0000259" key="8">
    <source>
        <dbReference type="Pfam" id="PF00884"/>
    </source>
</evidence>
<feature type="transmembrane region" description="Helical" evidence="7">
    <location>
        <begin position="147"/>
        <end position="164"/>
    </location>
</feature>
<dbReference type="GO" id="GO:0005886">
    <property type="term" value="C:plasma membrane"/>
    <property type="evidence" value="ECO:0007669"/>
    <property type="project" value="UniProtKB-SubCell"/>
</dbReference>
<dbReference type="SUPFAM" id="SSF53649">
    <property type="entry name" value="Alkaline phosphatase-like"/>
    <property type="match status" value="1"/>
</dbReference>
<comment type="subcellular location">
    <subcellularLocation>
        <location evidence="1">Cell membrane</location>
        <topology evidence="1">Multi-pass membrane protein</topology>
    </subcellularLocation>
</comment>
<evidence type="ECO:0000313" key="9">
    <source>
        <dbReference type="EMBL" id="SFN26617.1"/>
    </source>
</evidence>
<protein>
    <submittedName>
        <fullName evidence="9">Heptose-I-phosphate ethanolaminephosphotransferase</fullName>
    </submittedName>
</protein>
<dbReference type="EMBL" id="FOVI01000003">
    <property type="protein sequence ID" value="SFN26617.1"/>
    <property type="molecule type" value="Genomic_DNA"/>
</dbReference>
<keyword evidence="3 9" id="KW-0808">Transferase</keyword>
<proteinExistence type="predicted"/>
<feature type="transmembrane region" description="Helical" evidence="7">
    <location>
        <begin position="7"/>
        <end position="27"/>
    </location>
</feature>
<feature type="transmembrane region" description="Helical" evidence="7">
    <location>
        <begin position="64"/>
        <end position="88"/>
    </location>
</feature>
<evidence type="ECO:0000256" key="1">
    <source>
        <dbReference type="ARBA" id="ARBA00004651"/>
    </source>
</evidence>
<dbReference type="GO" id="GO:0009244">
    <property type="term" value="P:lipopolysaccharide core region biosynthetic process"/>
    <property type="evidence" value="ECO:0007669"/>
    <property type="project" value="TreeGrafter"/>
</dbReference>
<dbReference type="Gene3D" id="3.40.720.10">
    <property type="entry name" value="Alkaline Phosphatase, subunit A"/>
    <property type="match status" value="1"/>
</dbReference>
<accession>A0A1I4XL88</accession>
<evidence type="ECO:0000256" key="4">
    <source>
        <dbReference type="ARBA" id="ARBA00022692"/>
    </source>
</evidence>
<dbReference type="InterPro" id="IPR017850">
    <property type="entry name" value="Alkaline_phosphatase_core_sf"/>
</dbReference>
<dbReference type="Proteomes" id="UP000199036">
    <property type="component" value="Unassembled WGS sequence"/>
</dbReference>